<accession>A0ABR3FRG8</accession>
<dbReference type="InterPro" id="IPR011050">
    <property type="entry name" value="Pectin_lyase_fold/virulence"/>
</dbReference>
<dbReference type="PANTHER" id="PTHR31683">
    <property type="entry name" value="PECTATE LYASE 18-RELATED"/>
    <property type="match status" value="1"/>
</dbReference>
<dbReference type="SMART" id="SM00656">
    <property type="entry name" value="Amb_all"/>
    <property type="match status" value="1"/>
</dbReference>
<keyword evidence="9" id="KW-0732">Signal</keyword>
<name>A0ABR3FRG8_9AGAR</name>
<comment type="subcellular location">
    <subcellularLocation>
        <location evidence="8">Secreted</location>
    </subcellularLocation>
</comment>
<dbReference type="Gene3D" id="2.160.20.10">
    <property type="entry name" value="Single-stranded right-handed beta-helix, Pectin lyase-like"/>
    <property type="match status" value="1"/>
</dbReference>
<feature type="signal peptide" evidence="9">
    <location>
        <begin position="1"/>
        <end position="21"/>
    </location>
</feature>
<evidence type="ECO:0000256" key="5">
    <source>
        <dbReference type="ARBA" id="ARBA00036818"/>
    </source>
</evidence>
<evidence type="ECO:0000256" key="9">
    <source>
        <dbReference type="SAM" id="SignalP"/>
    </source>
</evidence>
<dbReference type="InterPro" id="IPR012334">
    <property type="entry name" value="Pectin_lyas_fold"/>
</dbReference>
<organism evidence="11 12">
    <name type="scientific">Marasmius crinis-equi</name>
    <dbReference type="NCBI Taxonomy" id="585013"/>
    <lineage>
        <taxon>Eukaryota</taxon>
        <taxon>Fungi</taxon>
        <taxon>Dikarya</taxon>
        <taxon>Basidiomycota</taxon>
        <taxon>Agaricomycotina</taxon>
        <taxon>Agaricomycetes</taxon>
        <taxon>Agaricomycetidae</taxon>
        <taxon>Agaricales</taxon>
        <taxon>Marasmiineae</taxon>
        <taxon>Marasmiaceae</taxon>
        <taxon>Marasmius</taxon>
    </lineage>
</organism>
<keyword evidence="12" id="KW-1185">Reference proteome</keyword>
<comment type="similarity">
    <text evidence="1 8">Belongs to the polysaccharide lyase 1 family.</text>
</comment>
<evidence type="ECO:0000256" key="3">
    <source>
        <dbReference type="ARBA" id="ARBA00023180"/>
    </source>
</evidence>
<keyword evidence="8" id="KW-0964">Secreted</keyword>
<evidence type="ECO:0000256" key="1">
    <source>
        <dbReference type="ARBA" id="ARBA00010980"/>
    </source>
</evidence>
<evidence type="ECO:0000256" key="8">
    <source>
        <dbReference type="RuleBase" id="RU361173"/>
    </source>
</evidence>
<dbReference type="SMART" id="SM00710">
    <property type="entry name" value="PbH1"/>
    <property type="match status" value="4"/>
</dbReference>
<dbReference type="InterPro" id="IPR045032">
    <property type="entry name" value="PEL"/>
</dbReference>
<dbReference type="Pfam" id="PF00544">
    <property type="entry name" value="Pectate_lyase_4"/>
    <property type="match status" value="1"/>
</dbReference>
<feature type="chain" id="PRO_5047483127" description="pectin lyase" evidence="9">
    <location>
        <begin position="22"/>
        <end position="393"/>
    </location>
</feature>
<keyword evidence="8" id="KW-0624">Polysaccharide degradation</keyword>
<keyword evidence="4 8" id="KW-0456">Lyase</keyword>
<comment type="function">
    <text evidence="6">Pectinolytic enzymes consist of four classes of enzymes: pectin lyase, polygalacturonase, pectin methylesterase and rhamnogalacturonase. Among pectinolytic enzymes, pectin lyase is the most important in depolymerization of pectin, since it cleaves internal glycosidic bonds of highly methylated pectins.</text>
</comment>
<evidence type="ECO:0000256" key="4">
    <source>
        <dbReference type="ARBA" id="ARBA00023239"/>
    </source>
</evidence>
<gene>
    <name evidence="11" type="ORF">V5O48_003916</name>
</gene>
<dbReference type="SUPFAM" id="SSF51126">
    <property type="entry name" value="Pectin lyase-like"/>
    <property type="match status" value="1"/>
</dbReference>
<evidence type="ECO:0000256" key="2">
    <source>
        <dbReference type="ARBA" id="ARBA00023157"/>
    </source>
</evidence>
<keyword evidence="8" id="KW-0119">Carbohydrate metabolism</keyword>
<dbReference type="Proteomes" id="UP001465976">
    <property type="component" value="Unassembled WGS sequence"/>
</dbReference>
<evidence type="ECO:0000256" key="6">
    <source>
        <dbReference type="ARBA" id="ARBA00037631"/>
    </source>
</evidence>
<evidence type="ECO:0000256" key="7">
    <source>
        <dbReference type="ARBA" id="ARBA00039082"/>
    </source>
</evidence>
<keyword evidence="3" id="KW-0325">Glycoprotein</keyword>
<feature type="domain" description="Pectate lyase" evidence="10">
    <location>
        <begin position="91"/>
        <end position="305"/>
    </location>
</feature>
<reference evidence="11 12" key="1">
    <citation type="submission" date="2024-02" db="EMBL/GenBank/DDBJ databases">
        <title>A draft genome for the cacao thread blight pathogen Marasmius crinis-equi.</title>
        <authorList>
            <person name="Cohen S.P."/>
            <person name="Baruah I.K."/>
            <person name="Amoako-Attah I."/>
            <person name="Bukari Y."/>
            <person name="Meinhardt L.W."/>
            <person name="Bailey B.A."/>
        </authorList>
    </citation>
    <scope>NUCLEOTIDE SEQUENCE [LARGE SCALE GENOMIC DNA]</scope>
    <source>
        <strain evidence="11 12">GH-76</strain>
    </source>
</reference>
<comment type="catalytic activity">
    <reaction evidence="5">
        <text>Eliminative cleavage of (1-&gt;4)-alpha-D-galacturonan methyl ester to give oligosaccharides with 4-deoxy-6-O-methyl-alpha-D-galact-4-enuronosyl groups at their non-reducing ends.</text>
        <dbReference type="EC" id="4.2.2.10"/>
    </reaction>
</comment>
<dbReference type="InterPro" id="IPR002022">
    <property type="entry name" value="Pec_lyase"/>
</dbReference>
<evidence type="ECO:0000313" key="12">
    <source>
        <dbReference type="Proteomes" id="UP001465976"/>
    </source>
</evidence>
<sequence>MVLSIFGLAVISLSFVSSATAAAVGSPIGYGSSTTGGGNATPQTPSSNSQLASWLSDSTARVILLDKIYDFTNEYGTVSYQACSPWTCSPNPQRILNTISGTCDGKTISTVTVNKAGFQTRLGVGSNKTLMGKGSNSGIKGIGLEIKNGVSNVIVQNIRITDINHQYVWGGDGILISDASNVWIDHNYFNRPGRQFLTTGFGKANGVTISNNYFDGTATWSTGCDNHHYWGMILAGNGDKVTLMNNWFYYTAGRSPHTGGQASSDTLLYHFVNNYFSSNTGHALDIGQGTRALAEGNYFENVKTPIAGVEAGTGHLYFPTTVNDANACQNNSMGRYCEWNRIAGTSGTPAVYLDQSVFSTSLKSDAAVKNLKPMGVADVPAYVKANAGVGKVN</sequence>
<dbReference type="EMBL" id="JBAHYK010000121">
    <property type="protein sequence ID" value="KAL0578054.1"/>
    <property type="molecule type" value="Genomic_DNA"/>
</dbReference>
<comment type="caution">
    <text evidence="11">The sequence shown here is derived from an EMBL/GenBank/DDBJ whole genome shotgun (WGS) entry which is preliminary data.</text>
</comment>
<evidence type="ECO:0000259" key="10">
    <source>
        <dbReference type="SMART" id="SM00656"/>
    </source>
</evidence>
<evidence type="ECO:0000313" key="11">
    <source>
        <dbReference type="EMBL" id="KAL0578054.1"/>
    </source>
</evidence>
<dbReference type="InterPro" id="IPR006626">
    <property type="entry name" value="PbH1"/>
</dbReference>
<protein>
    <recommendedName>
        <fullName evidence="7">pectin lyase</fullName>
        <ecNumber evidence="7">4.2.2.10</ecNumber>
    </recommendedName>
</protein>
<dbReference type="PANTHER" id="PTHR31683:SF67">
    <property type="entry name" value="PECTIN LYASE F-RELATED"/>
    <property type="match status" value="1"/>
</dbReference>
<keyword evidence="2" id="KW-1015">Disulfide bond</keyword>
<proteinExistence type="inferred from homology"/>
<dbReference type="EC" id="4.2.2.10" evidence="7"/>